<keyword evidence="2 6" id="KW-0479">Metal-binding</keyword>
<organism evidence="9 10">
    <name type="scientific">Pseudoglutamicibacter albus DNF00011</name>
    <dbReference type="NCBI Taxonomy" id="1401063"/>
    <lineage>
        <taxon>Bacteria</taxon>
        <taxon>Bacillati</taxon>
        <taxon>Actinomycetota</taxon>
        <taxon>Actinomycetes</taxon>
        <taxon>Micrococcales</taxon>
        <taxon>Micrococcaceae</taxon>
        <taxon>Pseudoglutamicibacter</taxon>
    </lineage>
</organism>
<evidence type="ECO:0000313" key="10">
    <source>
        <dbReference type="Proteomes" id="UP000053528"/>
    </source>
</evidence>
<comment type="subunit">
    <text evidence="6">Homodimer.</text>
</comment>
<feature type="active site" description="Proton donor" evidence="6">
    <location>
        <position position="61"/>
    </location>
</feature>
<evidence type="ECO:0000256" key="7">
    <source>
        <dbReference type="SAM" id="MobiDB-lite"/>
    </source>
</evidence>
<dbReference type="Pfam" id="PF00383">
    <property type="entry name" value="dCMP_cyt_deam_1"/>
    <property type="match status" value="1"/>
</dbReference>
<dbReference type="PANTHER" id="PTHR11079:SF202">
    <property type="entry name" value="TRNA-SPECIFIC ADENOSINE DEAMINASE"/>
    <property type="match status" value="1"/>
</dbReference>
<dbReference type="PANTHER" id="PTHR11079">
    <property type="entry name" value="CYTOSINE DEAMINASE FAMILY MEMBER"/>
    <property type="match status" value="1"/>
</dbReference>
<evidence type="ECO:0000256" key="3">
    <source>
        <dbReference type="ARBA" id="ARBA00022801"/>
    </source>
</evidence>
<evidence type="ECO:0000256" key="4">
    <source>
        <dbReference type="ARBA" id="ARBA00022833"/>
    </source>
</evidence>
<gene>
    <name evidence="6" type="primary">tadA</name>
    <name evidence="9" type="ORF">HMPREF2128_02690</name>
</gene>
<feature type="binding site" evidence="6">
    <location>
        <position position="110"/>
    </location>
    <ligand>
        <name>Zn(2+)</name>
        <dbReference type="ChEBI" id="CHEBI:29105"/>
        <note>catalytic</note>
    </ligand>
</feature>
<dbReference type="Proteomes" id="UP000053528">
    <property type="component" value="Unassembled WGS sequence"/>
</dbReference>
<dbReference type="GO" id="GO:0052717">
    <property type="term" value="F:tRNA-specific adenosine-34 deaminase activity"/>
    <property type="evidence" value="ECO:0007669"/>
    <property type="project" value="UniProtKB-UniRule"/>
</dbReference>
<dbReference type="GO" id="GO:0008270">
    <property type="term" value="F:zinc ion binding"/>
    <property type="evidence" value="ECO:0007669"/>
    <property type="project" value="UniProtKB-UniRule"/>
</dbReference>
<dbReference type="AlphaFoldDB" id="A0A096AJG2"/>
<evidence type="ECO:0000259" key="8">
    <source>
        <dbReference type="PROSITE" id="PS51747"/>
    </source>
</evidence>
<evidence type="ECO:0000256" key="1">
    <source>
        <dbReference type="ARBA" id="ARBA00022694"/>
    </source>
</evidence>
<protein>
    <recommendedName>
        <fullName evidence="6">tRNA-specific adenosine deaminase</fullName>
        <ecNumber evidence="6">3.5.4.33</ecNumber>
    </recommendedName>
</protein>
<dbReference type="CDD" id="cd01285">
    <property type="entry name" value="nucleoside_deaminase"/>
    <property type="match status" value="1"/>
</dbReference>
<comment type="caution">
    <text evidence="9">The sequence shown here is derived from an EMBL/GenBank/DDBJ whole genome shotgun (WGS) entry which is preliminary data.</text>
</comment>
<dbReference type="InterPro" id="IPR016193">
    <property type="entry name" value="Cytidine_deaminase-like"/>
</dbReference>
<dbReference type="Gene3D" id="3.40.140.10">
    <property type="entry name" value="Cytidine Deaminase, domain 2"/>
    <property type="match status" value="1"/>
</dbReference>
<name>A0A096AJG2_9MICC</name>
<reference evidence="9 10" key="1">
    <citation type="submission" date="2014-07" db="EMBL/GenBank/DDBJ databases">
        <authorList>
            <person name="McCorrison J."/>
            <person name="Sanka R."/>
            <person name="Torralba M."/>
            <person name="Gillis M."/>
            <person name="Haft D.H."/>
            <person name="Methe B."/>
            <person name="Sutton G."/>
            <person name="Nelson K.E."/>
        </authorList>
    </citation>
    <scope>NUCLEOTIDE SEQUENCE [LARGE SCALE GENOMIC DNA]</scope>
    <source>
        <strain evidence="9 10">DNF00011</strain>
    </source>
</reference>
<evidence type="ECO:0000256" key="6">
    <source>
        <dbReference type="HAMAP-Rule" id="MF_00972"/>
    </source>
</evidence>
<evidence type="ECO:0000256" key="5">
    <source>
        <dbReference type="ARBA" id="ARBA00048045"/>
    </source>
</evidence>
<evidence type="ECO:0000313" key="9">
    <source>
        <dbReference type="EMBL" id="KGF21154.1"/>
    </source>
</evidence>
<comment type="function">
    <text evidence="6">Catalyzes the deamination of adenosine to inosine at the wobble position 34 of tRNA(Arg2).</text>
</comment>
<feature type="domain" description="CMP/dCMP-type deaminase" evidence="8">
    <location>
        <begin position="7"/>
        <end position="156"/>
    </location>
</feature>
<dbReference type="GO" id="GO:0002100">
    <property type="term" value="P:tRNA wobble adenosine to inosine editing"/>
    <property type="evidence" value="ECO:0007669"/>
    <property type="project" value="UniProtKB-UniRule"/>
</dbReference>
<dbReference type="InterPro" id="IPR002125">
    <property type="entry name" value="CMP_dCMP_dom"/>
</dbReference>
<keyword evidence="1 6" id="KW-0819">tRNA processing</keyword>
<evidence type="ECO:0000256" key="2">
    <source>
        <dbReference type="ARBA" id="ARBA00022723"/>
    </source>
</evidence>
<comment type="cofactor">
    <cofactor evidence="6">
        <name>Zn(2+)</name>
        <dbReference type="ChEBI" id="CHEBI:29105"/>
    </cofactor>
    <text evidence="6">Binds 1 zinc ion per subunit.</text>
</comment>
<feature type="binding site" evidence="6">
    <location>
        <position position="59"/>
    </location>
    <ligand>
        <name>Zn(2+)</name>
        <dbReference type="ChEBI" id="CHEBI:29105"/>
        <note>catalytic</note>
    </ligand>
</feature>
<dbReference type="EMBL" id="JRNH01000006">
    <property type="protein sequence ID" value="KGF21154.1"/>
    <property type="molecule type" value="Genomic_DNA"/>
</dbReference>
<comment type="catalytic activity">
    <reaction evidence="5 6">
        <text>adenosine(34) in tRNA + H2O + H(+) = inosine(34) in tRNA + NH4(+)</text>
        <dbReference type="Rhea" id="RHEA:43168"/>
        <dbReference type="Rhea" id="RHEA-COMP:10373"/>
        <dbReference type="Rhea" id="RHEA-COMP:10374"/>
        <dbReference type="ChEBI" id="CHEBI:15377"/>
        <dbReference type="ChEBI" id="CHEBI:15378"/>
        <dbReference type="ChEBI" id="CHEBI:28938"/>
        <dbReference type="ChEBI" id="CHEBI:74411"/>
        <dbReference type="ChEBI" id="CHEBI:82852"/>
        <dbReference type="EC" id="3.5.4.33"/>
    </reaction>
</comment>
<dbReference type="HAMAP" id="MF_00972">
    <property type="entry name" value="tRNA_aden_deaminase"/>
    <property type="match status" value="1"/>
</dbReference>
<proteinExistence type="inferred from homology"/>
<keyword evidence="3 6" id="KW-0378">Hydrolase</keyword>
<feature type="binding site" evidence="6">
    <location>
        <position position="113"/>
    </location>
    <ligand>
        <name>Zn(2+)</name>
        <dbReference type="ChEBI" id="CHEBI:29105"/>
        <note>catalytic</note>
    </ligand>
</feature>
<dbReference type="PROSITE" id="PS51747">
    <property type="entry name" value="CYT_DCMP_DEAMINASES_2"/>
    <property type="match status" value="1"/>
</dbReference>
<accession>A0A096AJG2</accession>
<dbReference type="EC" id="3.5.4.33" evidence="6"/>
<keyword evidence="4 6" id="KW-0862">Zinc</keyword>
<comment type="similarity">
    <text evidence="6">Belongs to the cytidine and deoxycytidylate deaminase family.</text>
</comment>
<dbReference type="InterPro" id="IPR028883">
    <property type="entry name" value="tRNA_aden_deaminase"/>
</dbReference>
<feature type="region of interest" description="Disordered" evidence="7">
    <location>
        <begin position="73"/>
        <end position="93"/>
    </location>
</feature>
<dbReference type="SUPFAM" id="SSF53927">
    <property type="entry name" value="Cytidine deaminase-like"/>
    <property type="match status" value="1"/>
</dbReference>
<dbReference type="RefSeq" id="WP_035754801.1">
    <property type="nucleotide sequence ID" value="NZ_JRNH01000006.1"/>
</dbReference>
<sequence length="179" mass="18787">MPIKPPDGANAWMGAALEEARAAAQHGDIPIGAVIVGPDGRIVARGHNIRERDGDPTGHAEVVAIREAARALASNAGNPTGGDASDRGDDDGGDGWRLTDCTLVVTLEPCPMCAGAIVLARIPRVIFGAWDEKAGATGSVMDILREPRLNHRAEVFAGVQAGECQEILQEFFATMRSEP</sequence>